<evidence type="ECO:0000256" key="3">
    <source>
        <dbReference type="ARBA" id="ARBA00022692"/>
    </source>
</evidence>
<feature type="transmembrane region" description="Helical" evidence="6">
    <location>
        <begin position="305"/>
        <end position="323"/>
    </location>
</feature>
<feature type="transmembrane region" description="Helical" evidence="6">
    <location>
        <begin position="374"/>
        <end position="392"/>
    </location>
</feature>
<feature type="transmembrane region" description="Helical" evidence="6">
    <location>
        <begin position="398"/>
        <end position="417"/>
    </location>
</feature>
<evidence type="ECO:0000256" key="1">
    <source>
        <dbReference type="ARBA" id="ARBA00004651"/>
    </source>
</evidence>
<sequence length="434" mass="43498">MSGRARLARVQLHRLSGAALVGVGMVVLGAAAYVFLALAGHALAPEGYTAVASVYFVVAIVGPGLFVAVEQAANREVSARAAAGQGIGPVARSASLVAGGLALVVSAALLALSPVLVDRVLAGSWALLVAVVVSVLGAAAVYTLRGLYAGARRFGWYSATLGAEGLGRLLPCAALVLVGSAVPELFGFAFVVGAGFAALLTVVGMRGRTGAHLPSPPVDRVRMGREVGMLAAASGLTLLVANLAPVVVTSRLVTDAATAAAFASLFVLARTPLFLFGPVQALLIPGLSAAAERGDRATLRRLTGLALGLVAAVGAVGTLLAWLAGSWAARTFFDAPVPMPGGIAAALCLGTVGMMAAQILQAVLVALRSSRTATIAWAVGTVLYVPILFLPIPPVLAATIAQVVAPVVVVGLMVVGVRGGVRRMAPALTPVAGR</sequence>
<keyword evidence="5 6" id="KW-0472">Membrane</keyword>
<keyword evidence="8" id="KW-1185">Reference proteome</keyword>
<dbReference type="RefSeq" id="WP_345415789.1">
    <property type="nucleotide sequence ID" value="NZ_BAABGT010000029.1"/>
</dbReference>
<dbReference type="PANTHER" id="PTHR30250">
    <property type="entry name" value="PST FAMILY PREDICTED COLANIC ACID TRANSPORTER"/>
    <property type="match status" value="1"/>
</dbReference>
<feature type="transmembrane region" description="Helical" evidence="6">
    <location>
        <begin position="156"/>
        <end position="179"/>
    </location>
</feature>
<accession>A0ABP8RPV6</accession>
<protein>
    <recommendedName>
        <fullName evidence="9">O-antigen/teichoic acid export membrane protein</fullName>
    </recommendedName>
</protein>
<keyword evidence="2" id="KW-1003">Cell membrane</keyword>
<feature type="transmembrane region" description="Helical" evidence="6">
    <location>
        <begin position="185"/>
        <end position="206"/>
    </location>
</feature>
<feature type="transmembrane region" description="Helical" evidence="6">
    <location>
        <begin position="90"/>
        <end position="112"/>
    </location>
</feature>
<evidence type="ECO:0000256" key="4">
    <source>
        <dbReference type="ARBA" id="ARBA00022989"/>
    </source>
</evidence>
<evidence type="ECO:0000256" key="5">
    <source>
        <dbReference type="ARBA" id="ARBA00023136"/>
    </source>
</evidence>
<comment type="caution">
    <text evidence="7">The sequence shown here is derived from an EMBL/GenBank/DDBJ whole genome shotgun (WGS) entry which is preliminary data.</text>
</comment>
<evidence type="ECO:0000256" key="6">
    <source>
        <dbReference type="SAM" id="Phobius"/>
    </source>
</evidence>
<dbReference type="EMBL" id="BAABGT010000029">
    <property type="protein sequence ID" value="GAA4544554.1"/>
    <property type="molecule type" value="Genomic_DNA"/>
</dbReference>
<feature type="transmembrane region" description="Helical" evidence="6">
    <location>
        <begin position="260"/>
        <end position="284"/>
    </location>
</feature>
<feature type="transmembrane region" description="Helical" evidence="6">
    <location>
        <begin position="124"/>
        <end position="144"/>
    </location>
</feature>
<dbReference type="InterPro" id="IPR050833">
    <property type="entry name" value="Poly_Biosynth_Transport"/>
</dbReference>
<dbReference type="PANTHER" id="PTHR30250:SF11">
    <property type="entry name" value="O-ANTIGEN TRANSPORTER-RELATED"/>
    <property type="match status" value="1"/>
</dbReference>
<feature type="transmembrane region" description="Helical" evidence="6">
    <location>
        <begin position="227"/>
        <end position="248"/>
    </location>
</feature>
<proteinExistence type="predicted"/>
<dbReference type="Proteomes" id="UP001501598">
    <property type="component" value="Unassembled WGS sequence"/>
</dbReference>
<evidence type="ECO:0000313" key="8">
    <source>
        <dbReference type="Proteomes" id="UP001501598"/>
    </source>
</evidence>
<organism evidence="7 8">
    <name type="scientific">Pseudonocardia xishanensis</name>
    <dbReference type="NCBI Taxonomy" id="630995"/>
    <lineage>
        <taxon>Bacteria</taxon>
        <taxon>Bacillati</taxon>
        <taxon>Actinomycetota</taxon>
        <taxon>Actinomycetes</taxon>
        <taxon>Pseudonocardiales</taxon>
        <taxon>Pseudonocardiaceae</taxon>
        <taxon>Pseudonocardia</taxon>
    </lineage>
</organism>
<feature type="transmembrane region" description="Helical" evidence="6">
    <location>
        <begin position="343"/>
        <end position="367"/>
    </location>
</feature>
<name>A0ABP8RPV6_9PSEU</name>
<keyword evidence="3 6" id="KW-0812">Transmembrane</keyword>
<evidence type="ECO:0000256" key="2">
    <source>
        <dbReference type="ARBA" id="ARBA00022475"/>
    </source>
</evidence>
<feature type="transmembrane region" description="Helical" evidence="6">
    <location>
        <begin position="12"/>
        <end position="36"/>
    </location>
</feature>
<evidence type="ECO:0008006" key="9">
    <source>
        <dbReference type="Google" id="ProtNLM"/>
    </source>
</evidence>
<evidence type="ECO:0000313" key="7">
    <source>
        <dbReference type="EMBL" id="GAA4544554.1"/>
    </source>
</evidence>
<gene>
    <name evidence="7" type="ORF">GCM10023175_22950</name>
</gene>
<feature type="transmembrane region" description="Helical" evidence="6">
    <location>
        <begin position="48"/>
        <end position="69"/>
    </location>
</feature>
<keyword evidence="4 6" id="KW-1133">Transmembrane helix</keyword>
<comment type="subcellular location">
    <subcellularLocation>
        <location evidence="1">Cell membrane</location>
        <topology evidence="1">Multi-pass membrane protein</topology>
    </subcellularLocation>
</comment>
<reference evidence="8" key="1">
    <citation type="journal article" date="2019" name="Int. J. Syst. Evol. Microbiol.">
        <title>The Global Catalogue of Microorganisms (GCM) 10K type strain sequencing project: providing services to taxonomists for standard genome sequencing and annotation.</title>
        <authorList>
            <consortium name="The Broad Institute Genomics Platform"/>
            <consortium name="The Broad Institute Genome Sequencing Center for Infectious Disease"/>
            <person name="Wu L."/>
            <person name="Ma J."/>
        </authorList>
    </citation>
    <scope>NUCLEOTIDE SEQUENCE [LARGE SCALE GENOMIC DNA]</scope>
    <source>
        <strain evidence="8">JCM 17906</strain>
    </source>
</reference>